<dbReference type="EMBL" id="CP151512">
    <property type="protein sequence ID" value="WZN65653.1"/>
    <property type="molecule type" value="Genomic_DNA"/>
</dbReference>
<keyword evidence="1" id="KW-0819">tRNA processing</keyword>
<reference evidence="4 5" key="1">
    <citation type="submission" date="2024-03" db="EMBL/GenBank/DDBJ databases">
        <title>Complete genome sequence of the green alga Chloropicon roscoffensis RCC1871.</title>
        <authorList>
            <person name="Lemieux C."/>
            <person name="Pombert J.-F."/>
            <person name="Otis C."/>
            <person name="Turmel M."/>
        </authorList>
    </citation>
    <scope>NUCLEOTIDE SEQUENCE [LARGE SCALE GENOMIC DNA]</scope>
    <source>
        <strain evidence="4 5">RCC1871</strain>
    </source>
</reference>
<proteinExistence type="inferred from homology"/>
<comment type="similarity">
    <text evidence="2">Belongs to the cytidine and deoxycytidylate deaminase family. ADAT3 subfamily.</text>
</comment>
<evidence type="ECO:0000259" key="3">
    <source>
        <dbReference type="PROSITE" id="PS51747"/>
    </source>
</evidence>
<keyword evidence="5" id="KW-1185">Reference proteome</keyword>
<dbReference type="Gene3D" id="3.40.140.10">
    <property type="entry name" value="Cytidine Deaminase, domain 2"/>
    <property type="match status" value="1"/>
</dbReference>
<dbReference type="PROSITE" id="PS51747">
    <property type="entry name" value="CYT_DCMP_DEAMINASES_2"/>
    <property type="match status" value="1"/>
</dbReference>
<dbReference type="GO" id="GO:0005634">
    <property type="term" value="C:nucleus"/>
    <property type="evidence" value="ECO:0007669"/>
    <property type="project" value="TreeGrafter"/>
</dbReference>
<dbReference type="InterPro" id="IPR016193">
    <property type="entry name" value="Cytidine_deaminase-like"/>
</dbReference>
<dbReference type="PANTHER" id="PTHR11079">
    <property type="entry name" value="CYTOSINE DEAMINASE FAMILY MEMBER"/>
    <property type="match status" value="1"/>
</dbReference>
<evidence type="ECO:0000256" key="1">
    <source>
        <dbReference type="ARBA" id="ARBA00022694"/>
    </source>
</evidence>
<accession>A0AAX4PIB5</accession>
<evidence type="ECO:0000313" key="5">
    <source>
        <dbReference type="Proteomes" id="UP001472866"/>
    </source>
</evidence>
<dbReference type="PANTHER" id="PTHR11079:SF156">
    <property type="entry name" value="INACTIVE TRNA-SPECIFIC ADENOSINE DEAMINASE-LIKE PROTEIN 3-RELATED"/>
    <property type="match status" value="1"/>
</dbReference>
<dbReference type="InterPro" id="IPR002125">
    <property type="entry name" value="CMP_dCMP_dom"/>
</dbReference>
<dbReference type="GO" id="GO:0008033">
    <property type="term" value="P:tRNA processing"/>
    <property type="evidence" value="ECO:0007669"/>
    <property type="project" value="UniProtKB-KW"/>
</dbReference>
<feature type="domain" description="CMP/dCMP-type deaminase" evidence="3">
    <location>
        <begin position="180"/>
        <end position="333"/>
    </location>
</feature>
<evidence type="ECO:0000256" key="2">
    <source>
        <dbReference type="ARBA" id="ARBA00038160"/>
    </source>
</evidence>
<dbReference type="GO" id="GO:0052717">
    <property type="term" value="F:tRNA-specific adenosine-34 deaminase activity"/>
    <property type="evidence" value="ECO:0007669"/>
    <property type="project" value="TreeGrafter"/>
</dbReference>
<gene>
    <name evidence="4" type="ORF">HKI87_12g72130</name>
</gene>
<sequence>MSCECWLGSGPVHVPSREKPPLLLEEVILASVLRENCSKVVKILRVLAPLTKYRYVKRIKPVVPQLVQGSQASNEDGMMMLEVVVCTIQRREGGGWLSQEDRRNTKGEGEGLWSKVPPSLKAELAPLVKALRVGHVPALAPEDPDQWEDWNQVWPVSYKIPPGKVAKKSATIEVGEDERRKMAAHLGLARDLAHRTHNKGCRNAAVIVNPETNEVVAHGVDETSSSSWGGGEDRTPHPLRHAAMVAVEKVAEGIRAWAAKRKRDSELPQDEPYLCTGSDCYLWREPCAMCAMALVHSRVRRIVFCVPDGERGALGGSFRLHALESLNHHYEVFRWPLDRRVVE</sequence>
<name>A0AAX4PIB5_9CHLO</name>
<evidence type="ECO:0000313" key="4">
    <source>
        <dbReference type="EMBL" id="WZN65653.1"/>
    </source>
</evidence>
<dbReference type="SUPFAM" id="SSF53927">
    <property type="entry name" value="Cytidine deaminase-like"/>
    <property type="match status" value="1"/>
</dbReference>
<dbReference type="AlphaFoldDB" id="A0AAX4PIB5"/>
<dbReference type="GO" id="GO:0005737">
    <property type="term" value="C:cytoplasm"/>
    <property type="evidence" value="ECO:0007669"/>
    <property type="project" value="TreeGrafter"/>
</dbReference>
<dbReference type="Proteomes" id="UP001472866">
    <property type="component" value="Chromosome 12"/>
</dbReference>
<dbReference type="Pfam" id="PF00383">
    <property type="entry name" value="dCMP_cyt_deam_1"/>
    <property type="match status" value="1"/>
</dbReference>
<protein>
    <submittedName>
        <fullName evidence="4">tRNA-specific adenosine deaminase-like protein</fullName>
    </submittedName>
</protein>
<organism evidence="4 5">
    <name type="scientific">Chloropicon roscoffensis</name>
    <dbReference type="NCBI Taxonomy" id="1461544"/>
    <lineage>
        <taxon>Eukaryota</taxon>
        <taxon>Viridiplantae</taxon>
        <taxon>Chlorophyta</taxon>
        <taxon>Chloropicophyceae</taxon>
        <taxon>Chloropicales</taxon>
        <taxon>Chloropicaceae</taxon>
        <taxon>Chloropicon</taxon>
    </lineage>
</organism>